<evidence type="ECO:0000256" key="5">
    <source>
        <dbReference type="ARBA" id="ARBA00023136"/>
    </source>
</evidence>
<dbReference type="EMBL" id="CABDVU010000001">
    <property type="protein sequence ID" value="VTN08775.1"/>
    <property type="molecule type" value="Genomic_DNA"/>
</dbReference>
<protein>
    <submittedName>
        <fullName evidence="9">Aromatic amino acid exporter YddG</fullName>
    </submittedName>
</protein>
<dbReference type="GO" id="GO:0005886">
    <property type="term" value="C:plasma membrane"/>
    <property type="evidence" value="ECO:0007669"/>
    <property type="project" value="UniProtKB-SubCell"/>
</dbReference>
<gene>
    <name evidence="9" type="primary">yddG</name>
    <name evidence="9" type="ORF">NCTC9185_00654</name>
</gene>
<evidence type="ECO:0000256" key="3">
    <source>
        <dbReference type="ARBA" id="ARBA00022692"/>
    </source>
</evidence>
<keyword evidence="3 7" id="KW-0812">Transmembrane</keyword>
<dbReference type="PANTHER" id="PTHR42920:SF24">
    <property type="entry name" value="AROMATIC AMINO ACID EXPORTER YDDG"/>
    <property type="match status" value="1"/>
</dbReference>
<evidence type="ECO:0000313" key="10">
    <source>
        <dbReference type="Proteomes" id="UP000339249"/>
    </source>
</evidence>
<feature type="transmembrane region" description="Helical" evidence="7">
    <location>
        <begin position="92"/>
        <end position="113"/>
    </location>
</feature>
<evidence type="ECO:0000256" key="2">
    <source>
        <dbReference type="ARBA" id="ARBA00022475"/>
    </source>
</evidence>
<feature type="transmembrane region" description="Helical" evidence="7">
    <location>
        <begin position="210"/>
        <end position="232"/>
    </location>
</feature>
<feature type="transmembrane region" description="Helical" evidence="7">
    <location>
        <begin position="157"/>
        <end position="174"/>
    </location>
</feature>
<evidence type="ECO:0000256" key="7">
    <source>
        <dbReference type="SAM" id="Phobius"/>
    </source>
</evidence>
<feature type="transmembrane region" description="Helical" evidence="7">
    <location>
        <begin position="186"/>
        <end position="204"/>
    </location>
</feature>
<dbReference type="NCBIfam" id="NF008676">
    <property type="entry name" value="PRK11689.1"/>
    <property type="match status" value="1"/>
</dbReference>
<dbReference type="PANTHER" id="PTHR42920">
    <property type="entry name" value="OS03G0707200 PROTEIN-RELATED"/>
    <property type="match status" value="1"/>
</dbReference>
<comment type="subcellular location">
    <subcellularLocation>
        <location evidence="1">Cell membrane</location>
        <topology evidence="1">Multi-pass membrane protein</topology>
    </subcellularLocation>
</comment>
<feature type="transmembrane region" description="Helical" evidence="7">
    <location>
        <begin position="244"/>
        <end position="266"/>
    </location>
</feature>
<sequence length="421" mass="44891">MEKKKATLTGLAAIVLWSTMVGLIRGVSEGLGPVGGAAMIYSLSGILLVFTVGFPQLRQIPRAYLLAGSLLFVSYEICLALSLGFAGTRQQAIEVGMVNYLWPSLTILFAILFNQQKSTWLVIPGLFIALFGVVWVLGGEHGLNIDEIISNVVSSPLSYILAFVGAFIWAAYCTVTAKYAKGKNGITLFVLLTALTLWLKFLFSEQPPMIFSWSVVIKLVMVAVALGLAYAAWNVGILHGNVSLLAAASYFTPVLSSALAAVLLSASLSWSFWQGAGMVCAGSLLCWYATPTLAEIAPGHRQRNAGDIACLIAGKKQDRVCLFRQRPVAMHQAALHRLIDPPADTIPAPAPSASRDCAASGAPGPRCHRRYRIDANAAVAVLHGNRAGQRVDPALGRRIGNPVDARGRHGRDVNDGALALA</sequence>
<feature type="compositionally biased region" description="Basic and acidic residues" evidence="6">
    <location>
        <begin position="405"/>
        <end position="414"/>
    </location>
</feature>
<feature type="region of interest" description="Disordered" evidence="6">
    <location>
        <begin position="393"/>
        <end position="421"/>
    </location>
</feature>
<organism evidence="9 10">
    <name type="scientific">Raoultella terrigena</name>
    <name type="common">Klebsiella terrigena</name>
    <dbReference type="NCBI Taxonomy" id="577"/>
    <lineage>
        <taxon>Bacteria</taxon>
        <taxon>Pseudomonadati</taxon>
        <taxon>Pseudomonadota</taxon>
        <taxon>Gammaproteobacteria</taxon>
        <taxon>Enterobacterales</taxon>
        <taxon>Enterobacteriaceae</taxon>
        <taxon>Klebsiella/Raoultella group</taxon>
        <taxon>Raoultella</taxon>
    </lineage>
</organism>
<keyword evidence="5 7" id="KW-0472">Membrane</keyword>
<feature type="transmembrane region" description="Helical" evidence="7">
    <location>
        <begin position="64"/>
        <end position="86"/>
    </location>
</feature>
<dbReference type="Pfam" id="PF00892">
    <property type="entry name" value="EamA"/>
    <property type="match status" value="1"/>
</dbReference>
<dbReference type="Proteomes" id="UP000339249">
    <property type="component" value="Unassembled WGS sequence"/>
</dbReference>
<dbReference type="SUPFAM" id="SSF103481">
    <property type="entry name" value="Multidrug resistance efflux transporter EmrE"/>
    <property type="match status" value="2"/>
</dbReference>
<dbReference type="AlphaFoldDB" id="A0A4U9CZP5"/>
<dbReference type="InterPro" id="IPR000620">
    <property type="entry name" value="EamA_dom"/>
</dbReference>
<feature type="transmembrane region" description="Helical" evidence="7">
    <location>
        <begin position="120"/>
        <end position="137"/>
    </location>
</feature>
<accession>A0A4U9CZP5</accession>
<name>A0A4U9CZP5_RAOTE</name>
<evidence type="ECO:0000313" key="9">
    <source>
        <dbReference type="EMBL" id="VTN08775.1"/>
    </source>
</evidence>
<evidence type="ECO:0000256" key="6">
    <source>
        <dbReference type="SAM" id="MobiDB-lite"/>
    </source>
</evidence>
<evidence type="ECO:0000256" key="1">
    <source>
        <dbReference type="ARBA" id="ARBA00004651"/>
    </source>
</evidence>
<dbReference type="InterPro" id="IPR037185">
    <property type="entry name" value="EmrE-like"/>
</dbReference>
<proteinExistence type="predicted"/>
<feature type="transmembrane region" description="Helical" evidence="7">
    <location>
        <begin position="36"/>
        <end position="57"/>
    </location>
</feature>
<dbReference type="InterPro" id="IPR051258">
    <property type="entry name" value="Diverse_Substrate_Transporter"/>
</dbReference>
<feature type="domain" description="EamA" evidence="8">
    <location>
        <begin position="158"/>
        <end position="285"/>
    </location>
</feature>
<reference evidence="9 10" key="1">
    <citation type="submission" date="2019-04" db="EMBL/GenBank/DDBJ databases">
        <authorList>
            <consortium name="Pathogen Informatics"/>
        </authorList>
    </citation>
    <scope>NUCLEOTIDE SEQUENCE [LARGE SCALE GENOMIC DNA]</scope>
    <source>
        <strain evidence="9 10">NCTC9185</strain>
    </source>
</reference>
<evidence type="ECO:0000256" key="4">
    <source>
        <dbReference type="ARBA" id="ARBA00022989"/>
    </source>
</evidence>
<keyword evidence="4 7" id="KW-1133">Transmembrane helix</keyword>
<keyword evidence="2" id="KW-1003">Cell membrane</keyword>
<evidence type="ECO:0000259" key="8">
    <source>
        <dbReference type="Pfam" id="PF00892"/>
    </source>
</evidence>